<dbReference type="PIRSF" id="PIRSF000401">
    <property type="entry name" value="RPL11_MTase"/>
    <property type="match status" value="1"/>
</dbReference>
<evidence type="ECO:0000313" key="6">
    <source>
        <dbReference type="EMBL" id="VAV84781.1"/>
    </source>
</evidence>
<evidence type="ECO:0000256" key="3">
    <source>
        <dbReference type="ARBA" id="ARBA00022603"/>
    </source>
</evidence>
<comment type="similarity">
    <text evidence="1">Belongs to the methyltransferase superfamily. PrmA family.</text>
</comment>
<dbReference type="SUPFAM" id="SSF53335">
    <property type="entry name" value="S-adenosyl-L-methionine-dependent methyltransferases"/>
    <property type="match status" value="1"/>
</dbReference>
<proteinExistence type="inferred from homology"/>
<accession>A0A3B0QXG4</accession>
<keyword evidence="6" id="KW-0687">Ribonucleoprotein</keyword>
<dbReference type="GO" id="GO:0008276">
    <property type="term" value="F:protein methyltransferase activity"/>
    <property type="evidence" value="ECO:0007669"/>
    <property type="project" value="InterPro"/>
</dbReference>
<keyword evidence="5" id="KW-0949">S-adenosyl-L-methionine</keyword>
<dbReference type="GO" id="GO:0005840">
    <property type="term" value="C:ribosome"/>
    <property type="evidence" value="ECO:0007669"/>
    <property type="project" value="UniProtKB-KW"/>
</dbReference>
<evidence type="ECO:0000256" key="4">
    <source>
        <dbReference type="ARBA" id="ARBA00022679"/>
    </source>
</evidence>
<keyword evidence="2" id="KW-0963">Cytoplasm</keyword>
<dbReference type="AlphaFoldDB" id="A0A3B0QXG4"/>
<dbReference type="HAMAP" id="MF_00735">
    <property type="entry name" value="Methyltr_PrmA"/>
    <property type="match status" value="1"/>
</dbReference>
<protein>
    <submittedName>
        <fullName evidence="6">Ribosomal protein L11 methyltransferase</fullName>
    </submittedName>
</protein>
<keyword evidence="4 6" id="KW-0808">Transferase</keyword>
<dbReference type="Pfam" id="PF06325">
    <property type="entry name" value="PrmA"/>
    <property type="match status" value="1"/>
</dbReference>
<organism evidence="6">
    <name type="scientific">hydrothermal vent metagenome</name>
    <dbReference type="NCBI Taxonomy" id="652676"/>
    <lineage>
        <taxon>unclassified sequences</taxon>
        <taxon>metagenomes</taxon>
        <taxon>ecological metagenomes</taxon>
    </lineage>
</organism>
<evidence type="ECO:0000256" key="5">
    <source>
        <dbReference type="ARBA" id="ARBA00022691"/>
    </source>
</evidence>
<reference evidence="6" key="1">
    <citation type="submission" date="2018-06" db="EMBL/GenBank/DDBJ databases">
        <authorList>
            <person name="Zhirakovskaya E."/>
        </authorList>
    </citation>
    <scope>NUCLEOTIDE SEQUENCE</scope>
</reference>
<dbReference type="InterPro" id="IPR029063">
    <property type="entry name" value="SAM-dependent_MTases_sf"/>
</dbReference>
<dbReference type="CDD" id="cd02440">
    <property type="entry name" value="AdoMet_MTases"/>
    <property type="match status" value="1"/>
</dbReference>
<keyword evidence="6" id="KW-0689">Ribosomal protein</keyword>
<dbReference type="EMBL" id="UOEA01000073">
    <property type="protein sequence ID" value="VAV84781.1"/>
    <property type="molecule type" value="Genomic_DNA"/>
</dbReference>
<dbReference type="InterPro" id="IPR004498">
    <property type="entry name" value="Ribosomal_PrmA_MeTrfase"/>
</dbReference>
<dbReference type="PANTHER" id="PTHR43648">
    <property type="entry name" value="ELECTRON TRANSFER FLAVOPROTEIN BETA SUBUNIT LYSINE METHYLTRANSFERASE"/>
    <property type="match status" value="1"/>
</dbReference>
<gene>
    <name evidence="6" type="ORF">MNBD_DELTA01-1872</name>
</gene>
<dbReference type="GO" id="GO:0032259">
    <property type="term" value="P:methylation"/>
    <property type="evidence" value="ECO:0007669"/>
    <property type="project" value="UniProtKB-KW"/>
</dbReference>
<evidence type="ECO:0000256" key="2">
    <source>
        <dbReference type="ARBA" id="ARBA00022490"/>
    </source>
</evidence>
<name>A0A3B0QXG4_9ZZZZ</name>
<keyword evidence="3 6" id="KW-0489">Methyltransferase</keyword>
<dbReference type="PANTHER" id="PTHR43648:SF1">
    <property type="entry name" value="ELECTRON TRANSFER FLAVOPROTEIN BETA SUBUNIT LYSINE METHYLTRANSFERASE"/>
    <property type="match status" value="1"/>
</dbReference>
<dbReference type="Gene3D" id="3.40.50.150">
    <property type="entry name" value="Vaccinia Virus protein VP39"/>
    <property type="match status" value="1"/>
</dbReference>
<dbReference type="InterPro" id="IPR050078">
    <property type="entry name" value="Ribosomal_L11_MeTrfase_PrmA"/>
</dbReference>
<evidence type="ECO:0000256" key="1">
    <source>
        <dbReference type="ARBA" id="ARBA00009741"/>
    </source>
</evidence>
<sequence>MAEPVKEWIEVRAKGPVAAVDDVTALLVKAGSQGVIEEVPFEPLPFDVVGPVVGDMTKRAKTLTLIGYIPAEKTLNNYDKFKEPFLSLGKALSLFGWSLSSSPFKDQAWTEKWKRFLKPVRAGGFLVRPPWSKAAPKKGEHLIVIEPAMAFGTGGHETTRLCLRAIKGASKVMHPASSSMLDVGTGSGVLAIAGGRLGFARIVGTDIDAVALKNARKNLGINKIKTRLTSKPLSEISGGFDLVVANIRTKILYGLMEDIIKKVKPGGTLILSGVLVEEAGDIAAGFEACNMGVTGTAFKAIKTIRCKEWVSITLRRKHAAARRR</sequence>